<evidence type="ECO:0000313" key="2">
    <source>
        <dbReference type="Proteomes" id="UP000789375"/>
    </source>
</evidence>
<accession>A0A9N9HW14</accession>
<organism evidence="1 2">
    <name type="scientific">Funneliformis mosseae</name>
    <name type="common">Endomycorrhizal fungus</name>
    <name type="synonym">Glomus mosseae</name>
    <dbReference type="NCBI Taxonomy" id="27381"/>
    <lineage>
        <taxon>Eukaryota</taxon>
        <taxon>Fungi</taxon>
        <taxon>Fungi incertae sedis</taxon>
        <taxon>Mucoromycota</taxon>
        <taxon>Glomeromycotina</taxon>
        <taxon>Glomeromycetes</taxon>
        <taxon>Glomerales</taxon>
        <taxon>Glomeraceae</taxon>
        <taxon>Funneliformis</taxon>
    </lineage>
</organism>
<dbReference type="EMBL" id="CAJVPP010010142">
    <property type="protein sequence ID" value="CAG8708800.1"/>
    <property type="molecule type" value="Genomic_DNA"/>
</dbReference>
<dbReference type="Pfam" id="PF18759">
    <property type="entry name" value="Plavaka"/>
    <property type="match status" value="1"/>
</dbReference>
<evidence type="ECO:0000313" key="1">
    <source>
        <dbReference type="EMBL" id="CAG8708800.1"/>
    </source>
</evidence>
<comment type="caution">
    <text evidence="1">The sequence shown here is derived from an EMBL/GenBank/DDBJ whole genome shotgun (WGS) entry which is preliminary data.</text>
</comment>
<gene>
    <name evidence="1" type="ORF">FMOSSE_LOCUS14195</name>
</gene>
<dbReference type="AlphaFoldDB" id="A0A9N9HW14"/>
<dbReference type="InterPro" id="IPR041078">
    <property type="entry name" value="Plavaka"/>
</dbReference>
<protein>
    <submittedName>
        <fullName evidence="1">15143_t:CDS:1</fullName>
    </submittedName>
</protein>
<keyword evidence="2" id="KW-1185">Reference proteome</keyword>
<dbReference type="Proteomes" id="UP000789375">
    <property type="component" value="Unassembled WGS sequence"/>
</dbReference>
<proteinExistence type="predicted"/>
<name>A0A9N9HW14_FUNMO</name>
<reference evidence="1" key="1">
    <citation type="submission" date="2021-06" db="EMBL/GenBank/DDBJ databases">
        <authorList>
            <person name="Kallberg Y."/>
            <person name="Tangrot J."/>
            <person name="Rosling A."/>
        </authorList>
    </citation>
    <scope>NUCLEOTIDE SEQUENCE</scope>
    <source>
        <strain evidence="1">87-6 pot B 2015</strain>
    </source>
</reference>
<sequence>MLEEETELITNQTAESLEALNFDEINVDHETDDEIDVNLSFPLLINLEDYCETMFNDAINDKLHPSSIEWPNDIYQFIFKYRQNYNASAIKTYGKQFESDWWYTTEKTISINNNLLPIIIYANATTCNHLSKTSEYPIYISLVNILSWLQNKLQAKVLIGYLLKLKAKDSMKRNSKYFQKLQRLVFQRCLQILLKLILNQADMHFVINNEIYPFTPKISVILTDMAEPRTFTLTYFPSTSKRSCSFCLINNEDLNNMTLSNVILRILKKM</sequence>